<accession>A0A397TLJ2</accession>
<proteinExistence type="predicted"/>
<dbReference type="PANTHER" id="PTHR14187:SF5">
    <property type="entry name" value="HEAT SHOCK 70 KDA PROTEIN 12A"/>
    <property type="match status" value="1"/>
</dbReference>
<dbReference type="Gene3D" id="3.90.640.10">
    <property type="entry name" value="Actin, Chain A, domain 4"/>
    <property type="match status" value="1"/>
</dbReference>
<dbReference type="SUPFAM" id="SSF53067">
    <property type="entry name" value="Actin-like ATPase domain"/>
    <property type="match status" value="2"/>
</dbReference>
<keyword evidence="4" id="KW-1185">Reference proteome</keyword>
<dbReference type="Gene3D" id="3.30.420.40">
    <property type="match status" value="2"/>
</dbReference>
<dbReference type="PANTHER" id="PTHR14187">
    <property type="entry name" value="ALPHA KINASE/ELONGATION FACTOR 2 KINASE"/>
    <property type="match status" value="1"/>
</dbReference>
<dbReference type="InterPro" id="IPR043129">
    <property type="entry name" value="ATPase_NBD"/>
</dbReference>
<dbReference type="CDD" id="cd10229">
    <property type="entry name" value="ASKHA_NBD_HSP70_HSPA12"/>
    <property type="match status" value="1"/>
</dbReference>
<feature type="compositionally biased region" description="Basic and acidic residues" evidence="2">
    <location>
        <begin position="114"/>
        <end position="132"/>
    </location>
</feature>
<dbReference type="Proteomes" id="UP000265703">
    <property type="component" value="Unassembled WGS sequence"/>
</dbReference>
<organism evidence="3 4">
    <name type="scientific">Glomus cerebriforme</name>
    <dbReference type="NCBI Taxonomy" id="658196"/>
    <lineage>
        <taxon>Eukaryota</taxon>
        <taxon>Fungi</taxon>
        <taxon>Fungi incertae sedis</taxon>
        <taxon>Mucoromycota</taxon>
        <taxon>Glomeromycotina</taxon>
        <taxon>Glomeromycetes</taxon>
        <taxon>Glomerales</taxon>
        <taxon>Glomeraceae</taxon>
        <taxon>Glomus</taxon>
    </lineage>
</organism>
<feature type="coiled-coil region" evidence="1">
    <location>
        <begin position="1"/>
        <end position="82"/>
    </location>
</feature>
<sequence>LQEERKNLIEKNKHVLNLENQKNKQLDEFKRKYDNLQEEIKRLNEKDNQSQQRILNLEKQKSEELEIISRNLEKALGKLELDKLDERNKSLNDDYYKDKDYIQTEESEESEESVPSKDKSNQTHNSHSENEHSSSTFIKDIRVVVGLDFGTTYSGFSYCHVIDPKGICTNDQWSGNLPSSVRPWLPNGLNYKTAITDYLRKIGELIKETLERRWPNIDLLEQVLFVLTVPAEWSSNSINIMRECVFNAGLIGRRDSKNLQFTTEPEAVAIYCMNTIGREHSLTIESTFMVVDCGGGTVDLTTRELLANNKLSEITVRTGEYCGSTFIDEEFIKFLRRILGNDAIEQFRNNHYGQLQYIVQEFCWRGKFPFTGNPSNYSPCELDIEKCAPALLQYVSEEVRNRLEDDDWIIEIRFNDIKQMFDPVVDRILSLMKDQLRNAQKTCSTIFLAGGFSESRYLQTRIRQEFRHIVPTIIVPIHPITAISRGAVLYGLSLKNKSVIATIATRVLKYTYGIQEIKYWMEGDPIERKTRDGRIIKFHCLAKRGTQVETNQKVIKNFTPLSPIQKRVSFKIYYTSKSDAIYCDEPGMKLLGNLTIDLPSSSTLDRLLFAFTFGEAEINVTVKNKTTGQNYVTKLNFET</sequence>
<evidence type="ECO:0000256" key="2">
    <source>
        <dbReference type="SAM" id="MobiDB-lite"/>
    </source>
</evidence>
<evidence type="ECO:0000256" key="1">
    <source>
        <dbReference type="SAM" id="Coils"/>
    </source>
</evidence>
<dbReference type="STRING" id="658196.A0A397TLJ2"/>
<evidence type="ECO:0008006" key="5">
    <source>
        <dbReference type="Google" id="ProtNLM"/>
    </source>
</evidence>
<feature type="compositionally biased region" description="Acidic residues" evidence="2">
    <location>
        <begin position="103"/>
        <end position="112"/>
    </location>
</feature>
<dbReference type="AlphaFoldDB" id="A0A397TLJ2"/>
<feature type="region of interest" description="Disordered" evidence="2">
    <location>
        <begin position="103"/>
        <end position="133"/>
    </location>
</feature>
<name>A0A397TLJ2_9GLOM</name>
<dbReference type="EMBL" id="QKYT01000053">
    <property type="protein sequence ID" value="RIA95891.1"/>
    <property type="molecule type" value="Genomic_DNA"/>
</dbReference>
<keyword evidence="1" id="KW-0175">Coiled coil</keyword>
<feature type="non-terminal residue" evidence="3">
    <location>
        <position position="1"/>
    </location>
</feature>
<evidence type="ECO:0000313" key="4">
    <source>
        <dbReference type="Proteomes" id="UP000265703"/>
    </source>
</evidence>
<protein>
    <recommendedName>
        <fullName evidence="5">Actin-like ATPase domain-containing protein</fullName>
    </recommendedName>
</protein>
<gene>
    <name evidence="3" type="ORF">C1645_816035</name>
</gene>
<evidence type="ECO:0000313" key="3">
    <source>
        <dbReference type="EMBL" id="RIA95891.1"/>
    </source>
</evidence>
<reference evidence="3 4" key="1">
    <citation type="submission" date="2018-06" db="EMBL/GenBank/DDBJ databases">
        <title>Comparative genomics reveals the genomic features of Rhizophagus irregularis, R. cerebriforme, R. diaphanum and Gigaspora rosea, and their symbiotic lifestyle signature.</title>
        <authorList>
            <person name="Morin E."/>
            <person name="San Clemente H."/>
            <person name="Chen E.C.H."/>
            <person name="De La Providencia I."/>
            <person name="Hainaut M."/>
            <person name="Kuo A."/>
            <person name="Kohler A."/>
            <person name="Murat C."/>
            <person name="Tang N."/>
            <person name="Roy S."/>
            <person name="Loubradou J."/>
            <person name="Henrissat B."/>
            <person name="Grigoriev I.V."/>
            <person name="Corradi N."/>
            <person name="Roux C."/>
            <person name="Martin F.M."/>
        </authorList>
    </citation>
    <scope>NUCLEOTIDE SEQUENCE [LARGE SCALE GENOMIC DNA]</scope>
    <source>
        <strain evidence="3 4">DAOM 227022</strain>
    </source>
</reference>
<dbReference type="OrthoDB" id="2963168at2759"/>
<comment type="caution">
    <text evidence="3">The sequence shown here is derived from an EMBL/GenBank/DDBJ whole genome shotgun (WGS) entry which is preliminary data.</text>
</comment>